<evidence type="ECO:0000313" key="2">
    <source>
        <dbReference type="EMBL" id="MDR7073786.1"/>
    </source>
</evidence>
<reference evidence="2 3" key="1">
    <citation type="submission" date="2023-07" db="EMBL/GenBank/DDBJ databases">
        <title>Sorghum-associated microbial communities from plants grown in Nebraska, USA.</title>
        <authorList>
            <person name="Schachtman D."/>
        </authorList>
    </citation>
    <scope>NUCLEOTIDE SEQUENCE [LARGE SCALE GENOMIC DNA]</scope>
    <source>
        <strain evidence="2 3">BE211</strain>
    </source>
</reference>
<proteinExistence type="predicted"/>
<dbReference type="Proteomes" id="UP001258181">
    <property type="component" value="Unassembled WGS sequence"/>
</dbReference>
<evidence type="ECO:0000259" key="1">
    <source>
        <dbReference type="PROSITE" id="PS51186"/>
    </source>
</evidence>
<gene>
    <name evidence="2" type="ORF">J2X07_002773</name>
</gene>
<organism evidence="2 3">
    <name type="scientific">Fictibacillus barbaricus</name>
    <dbReference type="NCBI Taxonomy" id="182136"/>
    <lineage>
        <taxon>Bacteria</taxon>
        <taxon>Bacillati</taxon>
        <taxon>Bacillota</taxon>
        <taxon>Bacilli</taxon>
        <taxon>Bacillales</taxon>
        <taxon>Fictibacillaceae</taxon>
        <taxon>Fictibacillus</taxon>
    </lineage>
</organism>
<name>A0ABU1U323_9BACL</name>
<dbReference type="RefSeq" id="WP_310259624.1">
    <property type="nucleotide sequence ID" value="NZ_JAVDWA010000004.1"/>
</dbReference>
<dbReference type="CDD" id="cd04301">
    <property type="entry name" value="NAT_SF"/>
    <property type="match status" value="1"/>
</dbReference>
<comment type="caution">
    <text evidence="2">The sequence shown here is derived from an EMBL/GenBank/DDBJ whole genome shotgun (WGS) entry which is preliminary data.</text>
</comment>
<accession>A0ABU1U323</accession>
<evidence type="ECO:0000313" key="3">
    <source>
        <dbReference type="Proteomes" id="UP001258181"/>
    </source>
</evidence>
<dbReference type="PROSITE" id="PS51186">
    <property type="entry name" value="GNAT"/>
    <property type="match status" value="1"/>
</dbReference>
<dbReference type="InterPro" id="IPR016181">
    <property type="entry name" value="Acyl_CoA_acyltransferase"/>
</dbReference>
<keyword evidence="3" id="KW-1185">Reference proteome</keyword>
<dbReference type="InterPro" id="IPR000182">
    <property type="entry name" value="GNAT_dom"/>
</dbReference>
<feature type="domain" description="N-acetyltransferase" evidence="1">
    <location>
        <begin position="17"/>
        <end position="218"/>
    </location>
</feature>
<protein>
    <submittedName>
        <fullName evidence="2">Ribosomal protein S18 acetylase RimI-like enzyme</fullName>
    </submittedName>
</protein>
<sequence length="220" mass="25148">MYKKELYLYIGDRPVKAVVRNYKTNDFKALIEIQKESFPPPFPSDLWWNEEQLKNHVALFQNGALCVEIDGVIAGSMTGLLISFDPAHPEHTWEEVTDSGYIRNHENSGNTLYVVDICVRPSYRKFNLGKLLMQSMYEVVIHLGVDRLIGGGRMPGYQRHAEKMSPQEYVQSVMAGDLYDPVISFLLRSGRTPVAVVSNYIEDAESQNNALLMEWKNPFK</sequence>
<dbReference type="Gene3D" id="3.40.630.30">
    <property type="match status" value="1"/>
</dbReference>
<dbReference type="EMBL" id="JAVDWA010000004">
    <property type="protein sequence ID" value="MDR7073786.1"/>
    <property type="molecule type" value="Genomic_DNA"/>
</dbReference>
<dbReference type="Pfam" id="PF00583">
    <property type="entry name" value="Acetyltransf_1"/>
    <property type="match status" value="1"/>
</dbReference>
<dbReference type="SUPFAM" id="SSF55729">
    <property type="entry name" value="Acyl-CoA N-acyltransferases (Nat)"/>
    <property type="match status" value="1"/>
</dbReference>